<dbReference type="BioCyc" id="LINT1001599:G11K9-4751-MONOMER"/>
<comment type="caution">
    <text evidence="1">The sequence shown here is derived from an EMBL/GenBank/DDBJ whole genome shotgun (WGS) entry which is preliminary data.</text>
</comment>
<sequence length="45" mass="5227">MNISEVYDFWASTQNDPGKNNKIKEKVRNQLGKTFIFFESDSKNG</sequence>
<name>M3HX51_LEPIR</name>
<accession>M3HX51</accession>
<evidence type="ECO:0000313" key="1">
    <source>
        <dbReference type="EMBL" id="EMG08232.1"/>
    </source>
</evidence>
<protein>
    <submittedName>
        <fullName evidence="1">Uncharacterized protein</fullName>
    </submittedName>
</protein>
<evidence type="ECO:0000313" key="2">
    <source>
        <dbReference type="Proteomes" id="UP000011776"/>
    </source>
</evidence>
<proteinExistence type="predicted"/>
<organism evidence="1 2">
    <name type="scientific">Leptospira interrogans serovar Grippotyphosa str. LT2186</name>
    <dbReference type="NCBI Taxonomy" id="1001599"/>
    <lineage>
        <taxon>Bacteria</taxon>
        <taxon>Pseudomonadati</taxon>
        <taxon>Spirochaetota</taxon>
        <taxon>Spirochaetia</taxon>
        <taxon>Leptospirales</taxon>
        <taxon>Leptospiraceae</taxon>
        <taxon>Leptospira</taxon>
    </lineage>
</organism>
<gene>
    <name evidence="1" type="ORF">LEP1GSC151_1208</name>
</gene>
<reference evidence="1 2" key="1">
    <citation type="submission" date="2013-02" db="EMBL/GenBank/DDBJ databases">
        <authorList>
            <person name="Harkins D.M."/>
            <person name="Durkin A.S."/>
            <person name="Brinkac L.M."/>
            <person name="Haft D.H."/>
            <person name="Selengut J.D."/>
            <person name="Sanka R."/>
            <person name="DePew J."/>
            <person name="Purushe J."/>
            <person name="Tulsiani S.M."/>
            <person name="Graham G.C."/>
            <person name="Burns M.-A."/>
            <person name="Dohnt M.F."/>
            <person name="Smythe L.D."/>
            <person name="McKay D.B."/>
            <person name="Craig S.B."/>
            <person name="Vinetz J.M."/>
            <person name="Sutton G.G."/>
            <person name="Nierman W.C."/>
            <person name="Fouts D.E."/>
        </authorList>
    </citation>
    <scope>NUCLEOTIDE SEQUENCE [LARGE SCALE GENOMIC DNA]</scope>
    <source>
        <strain evidence="1 2">LT2186</strain>
    </source>
</reference>
<dbReference type="EMBL" id="AFME02000401">
    <property type="protein sequence ID" value="EMG08232.1"/>
    <property type="molecule type" value="Genomic_DNA"/>
</dbReference>
<dbReference type="AlphaFoldDB" id="M3HX51"/>
<dbReference type="Proteomes" id="UP000011776">
    <property type="component" value="Unassembled WGS sequence"/>
</dbReference>